<proteinExistence type="predicted"/>
<evidence type="ECO:0000313" key="2">
    <source>
        <dbReference type="Proteomes" id="UP000249661"/>
    </source>
</evidence>
<dbReference type="EMBL" id="KZ824943">
    <property type="protein sequence ID" value="RAH72481.1"/>
    <property type="molecule type" value="Genomic_DNA"/>
</dbReference>
<organism evidence="1 2">
    <name type="scientific">Aspergillus aculeatinus CBS 121060</name>
    <dbReference type="NCBI Taxonomy" id="1448322"/>
    <lineage>
        <taxon>Eukaryota</taxon>
        <taxon>Fungi</taxon>
        <taxon>Dikarya</taxon>
        <taxon>Ascomycota</taxon>
        <taxon>Pezizomycotina</taxon>
        <taxon>Eurotiomycetes</taxon>
        <taxon>Eurotiomycetidae</taxon>
        <taxon>Eurotiales</taxon>
        <taxon>Aspergillaceae</taxon>
        <taxon>Aspergillus</taxon>
        <taxon>Aspergillus subgen. Circumdati</taxon>
    </lineage>
</organism>
<evidence type="ECO:0000313" key="1">
    <source>
        <dbReference type="EMBL" id="RAH72481.1"/>
    </source>
</evidence>
<name>A0ACD1HG82_9EURO</name>
<gene>
    <name evidence="1" type="ORF">BO66DRAFT_436148</name>
</gene>
<keyword evidence="2" id="KW-1185">Reference proteome</keyword>
<sequence>MSRLLHMLVLLLVFLTLSVSLGPGLAQEDLVSSTNGSVSGKHGEDPYNCGPNKPCFNGACCGRVGYCGFGPEYCGTTGKSPNDVCWSNCDAHADAYGFCGTTAEFCGKGCQSGCSKPMSKASNSSSQKRVLGYYESWMNDRQCMGMRISQIPVESLTHLYYAFGYITPATFEVTLMPDINPNTLLDFAKLKERNPSVVLRISLGGWDFNEDNTLTQNVFADMVSTEANRAKFIQHLRVFMRQHSLDAVDIDWEYPGAPDRQPNHKDCKKDGANYVSLMKELREAADSSLKKFTISFTAPTSYWYLRWFDIGPMVDAADFVTFMTYDLHGIWDQDSTIGKRVLAHTNLTEITEALDLLWRNGVPAAKVNLGLAFYARTYTLTERNCIMPGCPFEGGGEAGPCTKQSGILSYSEIANLLATQDVTPVYDKEAAVKWIVWGSKNWASYDDHQTLQDKIHYADKHGLGGLAIWAIDQDDRSWNALRAVLYPRDLGSQKTLGGHVAYWERRVAATCETTHCGGSCPAGYIELTTLKCVEDDERLQRVCCPIESTPDPKTCTWRGTPSFCNGQCHGGEVALASRGRPYCKDGRQFYCCPIPESAGDNAGINCNWQSEKCREDQTLMTFAGTFLGELEQLVPALYLVGIPLSVALEGLDITLRRHYCCGIKEAQNWKDCYWAGTPGKGVHSCDDNHCATGIEVQLTNHKYGAGQSCAITLRDRAFCCTPVSGQSLFLPVPLENLFPHLPPSNEAEPIFRLQIDGSWGTGQDQGEHNHPNNASFGFVIITAPKEVHGEQTVKMVCTNLTDHSRCNDIYLGDGVPGTILQMPAGCGPGKYAAPVYDLTFDYDFRRVPRGYGPSQMRLDFSNEEGYWDAVVSRPASPKKSEPELEEYRQNRKRWLEDEWRDAYHHGGLSHTEIHRRWFASDALKWLITLVGVGEAELNKKFNHKVKEMVRVVLFDGSATCPVGSATAYANLRASVESSIDIETSFGITIIVNLAQPLDLSNSYLYFRNRGKVWTHFRLDADASLHWNSGDVKLLGLDDFPGATFTVPGIVTVGPNLEMYASVHAGVTFSGSFKAQVNLAEWDVEQTYPYDGKLGPKEISETKTDGTRMIGEPRMEASAGASGEFSLNLKPRVNFGVVFDDRWKVPSCSVQLNLEESIIFHAQAGWSSNSEAQGSCLSSYGIDAALRIYAALDAPDVFNWGGERGGQRHFPLFSRPRKEIYASKCASASISIDSTDLMEYNVNNAVVLYSPPVPSWLALARSHSRFADYGDQVSAREPASLHKRQQITIGPILSLPGGLLSCPAAGNVTGCVSCIVSTAAESSLELAGRGDENICPWHPPRGTECTGTSVITISSLEWKKMPLSWAIHPITGRPEIDLARYPTCSAGDLDSLSKVSKWWMVGDRKSSSCDPAIRKVSKDSSTPTVQGVPIFRNFATDHVFDVHLLSNFLEWVCDTDKDLNYHGQGKMTWLKGWQRPDAVWCQHVFGPDTITGGFDFKLDPKDDKPSNLLANIATKVGGTEHPEWLAILAEMTNNDKATWLQGQRPSIPHPTEAATVHASNVQRHAAVSDYLHSAKIKDAWMQPSNGIEAVCAAFDQAFWGSPFAKNAIGVKLERPPAPDKVTTWGLRTLWCLWIDDHLYRVEAVVGPWLAKSREELQKKTDASSNLAINFLTAYMSPQGLASADRMRLPRVPFSKGTRPPIAGWGSENSELSQYGMWGSNGLGPLGV</sequence>
<accession>A0ACD1HG82</accession>
<dbReference type="Proteomes" id="UP000249661">
    <property type="component" value="Unassembled WGS sequence"/>
</dbReference>
<reference evidence="1" key="1">
    <citation type="submission" date="2018-02" db="EMBL/GenBank/DDBJ databases">
        <title>The genomes of Aspergillus section Nigri reveals drivers in fungal speciation.</title>
        <authorList>
            <consortium name="DOE Joint Genome Institute"/>
            <person name="Vesth T.C."/>
            <person name="Nybo J."/>
            <person name="Theobald S."/>
            <person name="Brandl J."/>
            <person name="Frisvad J.C."/>
            <person name="Nielsen K.F."/>
            <person name="Lyhne E.K."/>
            <person name="Kogle M.E."/>
            <person name="Kuo A."/>
            <person name="Riley R."/>
            <person name="Clum A."/>
            <person name="Nolan M."/>
            <person name="Lipzen A."/>
            <person name="Salamov A."/>
            <person name="Henrissat B."/>
            <person name="Wiebenga A."/>
            <person name="De vries R.P."/>
            <person name="Grigoriev I.V."/>
            <person name="Mortensen U.H."/>
            <person name="Andersen M.R."/>
            <person name="Baker S.E."/>
        </authorList>
    </citation>
    <scope>NUCLEOTIDE SEQUENCE</scope>
    <source>
        <strain evidence="1">CBS 121060</strain>
    </source>
</reference>
<protein>
    <submittedName>
        <fullName evidence="1">Uncharacterized protein</fullName>
    </submittedName>
</protein>